<dbReference type="InterPro" id="IPR000835">
    <property type="entry name" value="HTH_MarR-typ"/>
</dbReference>
<dbReference type="GO" id="GO:0006950">
    <property type="term" value="P:response to stress"/>
    <property type="evidence" value="ECO:0007669"/>
    <property type="project" value="TreeGrafter"/>
</dbReference>
<dbReference type="Proteomes" id="UP000188559">
    <property type="component" value="Unassembled WGS sequence"/>
</dbReference>
<keyword evidence="3" id="KW-0804">Transcription</keyword>
<dbReference type="EMBL" id="MNPV01000007">
    <property type="protein sequence ID" value="ONH41974.1"/>
    <property type="molecule type" value="Genomic_DNA"/>
</dbReference>
<evidence type="ECO:0000313" key="6">
    <source>
        <dbReference type="Proteomes" id="UP000188559"/>
    </source>
</evidence>
<accession>A0A1V2J986</accession>
<dbReference type="InterPro" id="IPR039422">
    <property type="entry name" value="MarR/SlyA-like"/>
</dbReference>
<feature type="domain" description="HTH marR-type" evidence="4">
    <location>
        <begin position="5"/>
        <end position="141"/>
    </location>
</feature>
<dbReference type="GO" id="GO:0003700">
    <property type="term" value="F:DNA-binding transcription factor activity"/>
    <property type="evidence" value="ECO:0007669"/>
    <property type="project" value="InterPro"/>
</dbReference>
<keyword evidence="1" id="KW-0805">Transcription regulation</keyword>
<gene>
    <name evidence="5" type="ORF">BLL37_22635</name>
</gene>
<keyword evidence="6" id="KW-1185">Reference proteome</keyword>
<dbReference type="InterPro" id="IPR036390">
    <property type="entry name" value="WH_DNA-bd_sf"/>
</dbReference>
<dbReference type="PANTHER" id="PTHR33164">
    <property type="entry name" value="TRANSCRIPTIONAL REGULATOR, MARR FAMILY"/>
    <property type="match status" value="1"/>
</dbReference>
<dbReference type="GO" id="GO:0003677">
    <property type="term" value="F:DNA binding"/>
    <property type="evidence" value="ECO:0007669"/>
    <property type="project" value="UniProtKB-KW"/>
</dbReference>
<organism evidence="5 6">
    <name type="scientific">Pseudomonas azotoformans</name>
    <dbReference type="NCBI Taxonomy" id="47878"/>
    <lineage>
        <taxon>Bacteria</taxon>
        <taxon>Pseudomonadati</taxon>
        <taxon>Pseudomonadota</taxon>
        <taxon>Gammaproteobacteria</taxon>
        <taxon>Pseudomonadales</taxon>
        <taxon>Pseudomonadaceae</taxon>
        <taxon>Pseudomonas</taxon>
    </lineage>
</organism>
<proteinExistence type="predicted"/>
<dbReference type="Gene3D" id="1.10.10.10">
    <property type="entry name" value="Winged helix-like DNA-binding domain superfamily/Winged helix DNA-binding domain"/>
    <property type="match status" value="1"/>
</dbReference>
<protein>
    <submittedName>
        <fullName evidence="5">MarR family transcriptional regulator</fullName>
    </submittedName>
</protein>
<name>A0A1V2J986_PSEAZ</name>
<dbReference type="SMART" id="SM00347">
    <property type="entry name" value="HTH_MARR"/>
    <property type="match status" value="1"/>
</dbReference>
<dbReference type="SUPFAM" id="SSF46785">
    <property type="entry name" value="Winged helix' DNA-binding domain"/>
    <property type="match status" value="1"/>
</dbReference>
<dbReference type="Pfam" id="PF12802">
    <property type="entry name" value="MarR_2"/>
    <property type="match status" value="1"/>
</dbReference>
<dbReference type="InterPro" id="IPR023187">
    <property type="entry name" value="Tscrpt_reg_MarR-type_CS"/>
</dbReference>
<sequence length="159" mass="18266">MSSKEPDVWFRFVRAHRTVIREIERRLAEADLPPYAWYDALWGLESGPDGTRRMHELADVLAIERYNLTRLVDRLEKDGLVVRSRSDGDGRAAFASITEAGRVLRKKMWKIYESTVDELFLSQMEPEQRQGFADALERTAGLAVEAGVQVRGRRSSKKQ</sequence>
<evidence type="ECO:0000256" key="2">
    <source>
        <dbReference type="ARBA" id="ARBA00023125"/>
    </source>
</evidence>
<evidence type="ECO:0000259" key="4">
    <source>
        <dbReference type="PROSITE" id="PS50995"/>
    </source>
</evidence>
<dbReference type="PRINTS" id="PR00598">
    <property type="entry name" value="HTHMARR"/>
</dbReference>
<dbReference type="PROSITE" id="PS01117">
    <property type="entry name" value="HTH_MARR_1"/>
    <property type="match status" value="1"/>
</dbReference>
<evidence type="ECO:0000256" key="3">
    <source>
        <dbReference type="ARBA" id="ARBA00023163"/>
    </source>
</evidence>
<dbReference type="PANTHER" id="PTHR33164:SF104">
    <property type="entry name" value="TRANSCRIPTIONAL REGULATORY PROTEIN"/>
    <property type="match status" value="1"/>
</dbReference>
<keyword evidence="2" id="KW-0238">DNA-binding</keyword>
<evidence type="ECO:0000313" key="5">
    <source>
        <dbReference type="EMBL" id="ONH41974.1"/>
    </source>
</evidence>
<dbReference type="InterPro" id="IPR036388">
    <property type="entry name" value="WH-like_DNA-bd_sf"/>
</dbReference>
<dbReference type="OrthoDB" id="5432081at2"/>
<dbReference type="GeneID" id="57374548"/>
<dbReference type="AlphaFoldDB" id="A0A1V2J986"/>
<dbReference type="PROSITE" id="PS50995">
    <property type="entry name" value="HTH_MARR_2"/>
    <property type="match status" value="1"/>
</dbReference>
<dbReference type="RefSeq" id="WP_071493490.1">
    <property type="nucleotide sequence ID" value="NZ_LT629702.1"/>
</dbReference>
<comment type="caution">
    <text evidence="5">The sequence shown here is derived from an EMBL/GenBank/DDBJ whole genome shotgun (WGS) entry which is preliminary data.</text>
</comment>
<reference evidence="5 6" key="1">
    <citation type="submission" date="2016-10" db="EMBL/GenBank/DDBJ databases">
        <title>Pseudomonas lactis sp. nov. and Pseudomonas paralactis sp. nov., isolated from bovine raw milk.</title>
        <authorList>
            <person name="Von Neubeck M."/>
            <person name="Huptas C."/>
            <person name="Glueck C."/>
            <person name="Krewinkel M."/>
            <person name="Stoeckel M."/>
            <person name="Stressler T."/>
            <person name="Fischer L."/>
            <person name="Hinrichs J."/>
            <person name="Scherer S."/>
            <person name="Wenning M."/>
        </authorList>
    </citation>
    <scope>NUCLEOTIDE SEQUENCE [LARGE SCALE GENOMIC DNA]</scope>
    <source>
        <strain evidence="5 6">DSM 18862</strain>
    </source>
</reference>
<evidence type="ECO:0000256" key="1">
    <source>
        <dbReference type="ARBA" id="ARBA00023015"/>
    </source>
</evidence>